<proteinExistence type="predicted"/>
<evidence type="ECO:0000256" key="1">
    <source>
        <dbReference type="SAM" id="MobiDB-lite"/>
    </source>
</evidence>
<dbReference type="GO" id="GO:0003677">
    <property type="term" value="F:DNA binding"/>
    <property type="evidence" value="ECO:0007669"/>
    <property type="project" value="UniProtKB-KW"/>
</dbReference>
<sequence length="193" mass="21581">MRWGLLALFADGPKYGYQLRTEFDVRTGGTWALNVGQVYTTLERLVRDGYVTSIGSNDGGREIYAITPQGREALAGWFTTPVTDTDRPRSELAIKLAMAAVDPEVDVAPVVQAQRTESMRQLRDYTQLRRRADPDGDVGWLLFLDHLIFNLESEMRWLDHAEATVLRRRTRQTGARLPASAGLDSEPAGTVSQ</sequence>
<dbReference type="EMBL" id="FMHY01000002">
    <property type="protein sequence ID" value="SCL47519.1"/>
    <property type="molecule type" value="Genomic_DNA"/>
</dbReference>
<dbReference type="Pfam" id="PF10400">
    <property type="entry name" value="Vir_act_alpha_C"/>
    <property type="match status" value="1"/>
</dbReference>
<reference evidence="5" key="1">
    <citation type="submission" date="2016-06" db="EMBL/GenBank/DDBJ databases">
        <authorList>
            <person name="Varghese N."/>
            <person name="Submissions Spin"/>
        </authorList>
    </citation>
    <scope>NUCLEOTIDE SEQUENCE [LARGE SCALE GENOMIC DNA]</scope>
    <source>
        <strain evidence="5">DSM 44814</strain>
    </source>
</reference>
<protein>
    <submittedName>
        <fullName evidence="4">DNA-binding transcriptional regulator, PadR family</fullName>
    </submittedName>
</protein>
<evidence type="ECO:0000313" key="4">
    <source>
        <dbReference type="EMBL" id="SCL47519.1"/>
    </source>
</evidence>
<dbReference type="InterPro" id="IPR018309">
    <property type="entry name" value="Tscrpt_reg_PadR_C"/>
</dbReference>
<dbReference type="Proteomes" id="UP000199696">
    <property type="component" value="Unassembled WGS sequence"/>
</dbReference>
<dbReference type="STRING" id="227316.GA0070604_1505"/>
<dbReference type="AlphaFoldDB" id="A0A1C6U0V5"/>
<name>A0A1C6U0V5_9ACTN</name>
<accession>A0A1C6U0V5</accession>
<dbReference type="Gene3D" id="1.10.10.10">
    <property type="entry name" value="Winged helix-like DNA-binding domain superfamily/Winged helix DNA-binding domain"/>
    <property type="match status" value="1"/>
</dbReference>
<dbReference type="PANTHER" id="PTHR43252">
    <property type="entry name" value="TRANSCRIPTIONAL REGULATOR YQJI"/>
    <property type="match status" value="1"/>
</dbReference>
<organism evidence="4 5">
    <name type="scientific">Micromonospora eburnea</name>
    <dbReference type="NCBI Taxonomy" id="227316"/>
    <lineage>
        <taxon>Bacteria</taxon>
        <taxon>Bacillati</taxon>
        <taxon>Actinomycetota</taxon>
        <taxon>Actinomycetes</taxon>
        <taxon>Micromonosporales</taxon>
        <taxon>Micromonosporaceae</taxon>
        <taxon>Micromonospora</taxon>
    </lineage>
</organism>
<feature type="domain" description="Transcription regulator PadR C-terminal" evidence="3">
    <location>
        <begin position="89"/>
        <end position="163"/>
    </location>
</feature>
<keyword evidence="4" id="KW-0238">DNA-binding</keyword>
<dbReference type="InterPro" id="IPR005149">
    <property type="entry name" value="Tscrpt_reg_PadR_N"/>
</dbReference>
<dbReference type="InterPro" id="IPR036388">
    <property type="entry name" value="WH-like_DNA-bd_sf"/>
</dbReference>
<dbReference type="SUPFAM" id="SSF46785">
    <property type="entry name" value="Winged helix' DNA-binding domain"/>
    <property type="match status" value="1"/>
</dbReference>
<evidence type="ECO:0000313" key="5">
    <source>
        <dbReference type="Proteomes" id="UP000199696"/>
    </source>
</evidence>
<evidence type="ECO:0000259" key="2">
    <source>
        <dbReference type="Pfam" id="PF03551"/>
    </source>
</evidence>
<keyword evidence="5" id="KW-1185">Reference proteome</keyword>
<gene>
    <name evidence="4" type="ORF">GA0070604_1505</name>
</gene>
<dbReference type="PANTHER" id="PTHR43252:SF2">
    <property type="entry name" value="TRANSCRIPTION REGULATOR, PADR-LIKE FAMILY"/>
    <property type="match status" value="1"/>
</dbReference>
<dbReference type="Pfam" id="PF03551">
    <property type="entry name" value="PadR"/>
    <property type="match status" value="1"/>
</dbReference>
<feature type="domain" description="Transcription regulator PadR N-terminal" evidence="2">
    <location>
        <begin position="5"/>
        <end position="75"/>
    </location>
</feature>
<evidence type="ECO:0000259" key="3">
    <source>
        <dbReference type="Pfam" id="PF10400"/>
    </source>
</evidence>
<dbReference type="InterPro" id="IPR036390">
    <property type="entry name" value="WH_DNA-bd_sf"/>
</dbReference>
<feature type="region of interest" description="Disordered" evidence="1">
    <location>
        <begin position="171"/>
        <end position="193"/>
    </location>
</feature>